<feature type="region of interest" description="Disordered" evidence="1">
    <location>
        <begin position="1"/>
        <end position="35"/>
    </location>
</feature>
<dbReference type="STRING" id="1186196.SAMN04489841_1456"/>
<gene>
    <name evidence="3" type="ORF">SAMN04489841_1456</name>
</gene>
<dbReference type="RefSeq" id="WP_090615570.1">
    <property type="nucleotide sequence ID" value="NZ_FOFD01000002.1"/>
</dbReference>
<name>A0A1H9F563_9EURY</name>
<dbReference type="OrthoDB" id="165952at2157"/>
<feature type="domain" description="DUF7992" evidence="2">
    <location>
        <begin position="2"/>
        <end position="142"/>
    </location>
</feature>
<dbReference type="Proteomes" id="UP000199114">
    <property type="component" value="Unassembled WGS sequence"/>
</dbReference>
<dbReference type="Pfam" id="PF25955">
    <property type="entry name" value="DUF7992"/>
    <property type="match status" value="1"/>
</dbReference>
<proteinExistence type="predicted"/>
<dbReference type="EMBL" id="FOFD01000002">
    <property type="protein sequence ID" value="SEQ32398.1"/>
    <property type="molecule type" value="Genomic_DNA"/>
</dbReference>
<sequence>MTLDVEIPDPPTLHGSQSVGNFDAVDEPEERAGDNARREALADFLETGAWDDAFDEWAGDTYLTDGEFRAVLELGLIDRFDFYWNEAAADVGYRAPTVPADSVAAHDELDEGDVDDIEEALDSLGRTVSEVLETDYIHRTGEEFGYTWE</sequence>
<organism evidence="3 4">
    <name type="scientific">Natrinema salaciae</name>
    <dbReference type="NCBI Taxonomy" id="1186196"/>
    <lineage>
        <taxon>Archaea</taxon>
        <taxon>Methanobacteriati</taxon>
        <taxon>Methanobacteriota</taxon>
        <taxon>Stenosarchaea group</taxon>
        <taxon>Halobacteria</taxon>
        <taxon>Halobacteriales</taxon>
        <taxon>Natrialbaceae</taxon>
        <taxon>Natrinema</taxon>
    </lineage>
</organism>
<keyword evidence="4" id="KW-1185">Reference proteome</keyword>
<evidence type="ECO:0000313" key="3">
    <source>
        <dbReference type="EMBL" id="SEQ32398.1"/>
    </source>
</evidence>
<protein>
    <recommendedName>
        <fullName evidence="2">DUF7992 domain-containing protein</fullName>
    </recommendedName>
</protein>
<dbReference type="AlphaFoldDB" id="A0A1H9F563"/>
<evidence type="ECO:0000256" key="1">
    <source>
        <dbReference type="SAM" id="MobiDB-lite"/>
    </source>
</evidence>
<dbReference type="InterPro" id="IPR058305">
    <property type="entry name" value="DUF7992"/>
</dbReference>
<accession>A0A1H9F563</accession>
<evidence type="ECO:0000313" key="4">
    <source>
        <dbReference type="Proteomes" id="UP000199114"/>
    </source>
</evidence>
<reference evidence="4" key="1">
    <citation type="submission" date="2016-10" db="EMBL/GenBank/DDBJ databases">
        <authorList>
            <person name="Varghese N."/>
            <person name="Submissions S."/>
        </authorList>
    </citation>
    <scope>NUCLEOTIDE SEQUENCE [LARGE SCALE GENOMIC DNA]</scope>
    <source>
        <strain evidence="4">DSM 25055</strain>
    </source>
</reference>
<evidence type="ECO:0000259" key="2">
    <source>
        <dbReference type="Pfam" id="PF25955"/>
    </source>
</evidence>